<evidence type="ECO:0000256" key="6">
    <source>
        <dbReference type="SAM" id="Phobius"/>
    </source>
</evidence>
<dbReference type="AlphaFoldDB" id="A0A813WAB1"/>
<feature type="transmembrane region" description="Helical" evidence="6">
    <location>
        <begin position="230"/>
        <end position="253"/>
    </location>
</feature>
<keyword evidence="5" id="KW-0325">Glycoprotein</keyword>
<evidence type="ECO:0000313" key="13">
    <source>
        <dbReference type="Proteomes" id="UP000663829"/>
    </source>
</evidence>
<evidence type="ECO:0000313" key="12">
    <source>
        <dbReference type="EMBL" id="CAF3904705.1"/>
    </source>
</evidence>
<dbReference type="InterPro" id="IPR019336">
    <property type="entry name" value="GPR180/TMEM145_TM"/>
</dbReference>
<dbReference type="Pfam" id="PF21892">
    <property type="entry name" value="TMEM145_N"/>
    <property type="match status" value="1"/>
</dbReference>
<evidence type="ECO:0000256" key="5">
    <source>
        <dbReference type="ARBA" id="ARBA00023180"/>
    </source>
</evidence>
<evidence type="ECO:0000256" key="1">
    <source>
        <dbReference type="ARBA" id="ARBA00004141"/>
    </source>
</evidence>
<gene>
    <name evidence="9" type="ORF">GPM918_LOCUS5916</name>
    <name evidence="10" type="ORF">OVA965_LOCUS20428</name>
    <name evidence="11" type="ORF">SRO942_LOCUS5916</name>
    <name evidence="12" type="ORF">TMI583_LOCUS20803</name>
</gene>
<dbReference type="EMBL" id="CAJOBA010019603">
    <property type="protein sequence ID" value="CAF3904705.1"/>
    <property type="molecule type" value="Genomic_DNA"/>
</dbReference>
<feature type="transmembrane region" description="Helical" evidence="6">
    <location>
        <begin position="78"/>
        <end position="98"/>
    </location>
</feature>
<evidence type="ECO:0000259" key="8">
    <source>
        <dbReference type="Pfam" id="PF21892"/>
    </source>
</evidence>
<keyword evidence="2 6" id="KW-0812">Transmembrane</keyword>
<sequence length="391" mass="45502">MQINITYPEIFAVEHILFYSKHQWMKMYPNLSINCTNQFKSTSIYLLNTSNALTKCESISDQFSCSWSQTMQFNQSQWWYFILGRCQTTNITGLYAIYTFKFFNGHTFFTKQFSAEELGLLELFIIGSCVYTLFVFIIILFAYFLCKSSMFHVIFKLFIISVVSEYLYVLFNVFAYLHLAITGIDREHLKTTGCVWDAIAQITFLLILILCAKRYTITQARLSNASMMKLFVFFLAYTNCYMGMFVIPIMFIVRPSKVNVNFPFHAKTNQICATDIKEQGIFAAKQGRIFLNRQEPELTNLFCIDKPSNYNQGLMITTVTNENSSSNVQVRLEPRRYEICPTTQKSEQLDRKIIKQPQQQFLKTEQTDAVIPFVNRPPRRLTPLSTVNDVS</sequence>
<dbReference type="OrthoDB" id="205745at2759"/>
<dbReference type="EMBL" id="CAJNOQ010000882">
    <property type="protein sequence ID" value="CAF0847911.1"/>
    <property type="molecule type" value="Genomic_DNA"/>
</dbReference>
<keyword evidence="13" id="KW-1185">Reference proteome</keyword>
<dbReference type="EMBL" id="CAJNOK010010847">
    <property type="protein sequence ID" value="CAF1126306.1"/>
    <property type="molecule type" value="Genomic_DNA"/>
</dbReference>
<dbReference type="Pfam" id="PF10192">
    <property type="entry name" value="GPR180-TMEM145_TM"/>
    <property type="match status" value="1"/>
</dbReference>
<feature type="transmembrane region" description="Helical" evidence="6">
    <location>
        <begin position="198"/>
        <end position="218"/>
    </location>
</feature>
<reference evidence="9" key="1">
    <citation type="submission" date="2021-02" db="EMBL/GenBank/DDBJ databases">
        <authorList>
            <person name="Nowell W R."/>
        </authorList>
    </citation>
    <scope>NUCLEOTIDE SEQUENCE</scope>
</reference>
<evidence type="ECO:0000313" key="10">
    <source>
        <dbReference type="EMBL" id="CAF1126306.1"/>
    </source>
</evidence>
<dbReference type="InterPro" id="IPR053880">
    <property type="entry name" value="GPR180-like_N"/>
</dbReference>
<dbReference type="GO" id="GO:0019236">
    <property type="term" value="P:response to pheromone"/>
    <property type="evidence" value="ECO:0007669"/>
    <property type="project" value="InterPro"/>
</dbReference>
<feature type="transmembrane region" description="Helical" evidence="6">
    <location>
        <begin position="157"/>
        <end position="178"/>
    </location>
</feature>
<dbReference type="PANTHER" id="PTHR23252">
    <property type="entry name" value="INTIMAL THICKNESS RECEPTOR-RELATED"/>
    <property type="match status" value="1"/>
</dbReference>
<dbReference type="GO" id="GO:0007186">
    <property type="term" value="P:G protein-coupled receptor signaling pathway"/>
    <property type="evidence" value="ECO:0007669"/>
    <property type="project" value="InterPro"/>
</dbReference>
<feature type="transmembrane region" description="Helical" evidence="6">
    <location>
        <begin position="118"/>
        <end position="145"/>
    </location>
</feature>
<organism evidence="9 13">
    <name type="scientific">Didymodactylos carnosus</name>
    <dbReference type="NCBI Taxonomy" id="1234261"/>
    <lineage>
        <taxon>Eukaryota</taxon>
        <taxon>Metazoa</taxon>
        <taxon>Spiralia</taxon>
        <taxon>Gnathifera</taxon>
        <taxon>Rotifera</taxon>
        <taxon>Eurotatoria</taxon>
        <taxon>Bdelloidea</taxon>
        <taxon>Philodinida</taxon>
        <taxon>Philodinidae</taxon>
        <taxon>Didymodactylos</taxon>
    </lineage>
</organism>
<dbReference type="InterPro" id="IPR047831">
    <property type="entry name" value="GPR180/TMEM145"/>
</dbReference>
<feature type="domain" description="GPR180/TMEM145 transmembrane" evidence="7">
    <location>
        <begin position="129"/>
        <end position="259"/>
    </location>
</feature>
<dbReference type="EMBL" id="CAJOBC010000882">
    <property type="protein sequence ID" value="CAF3635560.1"/>
    <property type="molecule type" value="Genomic_DNA"/>
</dbReference>
<evidence type="ECO:0000259" key="7">
    <source>
        <dbReference type="Pfam" id="PF10192"/>
    </source>
</evidence>
<accession>A0A813WAB1</accession>
<proteinExistence type="predicted"/>
<evidence type="ECO:0008006" key="14">
    <source>
        <dbReference type="Google" id="ProtNLM"/>
    </source>
</evidence>
<evidence type="ECO:0000256" key="3">
    <source>
        <dbReference type="ARBA" id="ARBA00022989"/>
    </source>
</evidence>
<dbReference type="GO" id="GO:0016020">
    <property type="term" value="C:membrane"/>
    <property type="evidence" value="ECO:0007669"/>
    <property type="project" value="UniProtKB-SubCell"/>
</dbReference>
<dbReference type="Proteomes" id="UP000682733">
    <property type="component" value="Unassembled WGS sequence"/>
</dbReference>
<name>A0A813WAB1_9BILA</name>
<comment type="caution">
    <text evidence="9">The sequence shown here is derived from an EMBL/GenBank/DDBJ whole genome shotgun (WGS) entry which is preliminary data.</text>
</comment>
<protein>
    <recommendedName>
        <fullName evidence="14">Intimal thickness related receptor IRP domain-containing protein</fullName>
    </recommendedName>
</protein>
<keyword evidence="3 6" id="KW-1133">Transmembrane helix</keyword>
<evidence type="ECO:0000256" key="4">
    <source>
        <dbReference type="ARBA" id="ARBA00023136"/>
    </source>
</evidence>
<evidence type="ECO:0000256" key="2">
    <source>
        <dbReference type="ARBA" id="ARBA00022692"/>
    </source>
</evidence>
<dbReference type="Proteomes" id="UP000663829">
    <property type="component" value="Unassembled WGS sequence"/>
</dbReference>
<comment type="subcellular location">
    <subcellularLocation>
        <location evidence="1">Membrane</location>
        <topology evidence="1">Multi-pass membrane protein</topology>
    </subcellularLocation>
</comment>
<dbReference type="PANTHER" id="PTHR23252:SF24">
    <property type="entry name" value="TRANSMEMBRANE PROTEIN 145"/>
    <property type="match status" value="1"/>
</dbReference>
<dbReference type="Proteomes" id="UP000681722">
    <property type="component" value="Unassembled WGS sequence"/>
</dbReference>
<evidence type="ECO:0000313" key="9">
    <source>
        <dbReference type="EMBL" id="CAF0847911.1"/>
    </source>
</evidence>
<dbReference type="Proteomes" id="UP000677228">
    <property type="component" value="Unassembled WGS sequence"/>
</dbReference>
<evidence type="ECO:0000313" key="11">
    <source>
        <dbReference type="EMBL" id="CAF3635560.1"/>
    </source>
</evidence>
<keyword evidence="4 6" id="KW-0472">Membrane</keyword>
<feature type="domain" description="GPR180-like N-terminal" evidence="8">
    <location>
        <begin position="2"/>
        <end position="90"/>
    </location>
</feature>